<keyword evidence="4" id="KW-1185">Reference proteome</keyword>
<protein>
    <submittedName>
        <fullName evidence="3">Lipoprotein</fullName>
    </submittedName>
</protein>
<dbReference type="KEGG" id="tig:THII_1468"/>
<organism evidence="3 4">
    <name type="scientific">Thioploca ingrica</name>
    <dbReference type="NCBI Taxonomy" id="40754"/>
    <lineage>
        <taxon>Bacteria</taxon>
        <taxon>Pseudomonadati</taxon>
        <taxon>Pseudomonadota</taxon>
        <taxon>Gammaproteobacteria</taxon>
        <taxon>Thiotrichales</taxon>
        <taxon>Thiotrichaceae</taxon>
        <taxon>Thioploca</taxon>
    </lineage>
</organism>
<dbReference type="STRING" id="40754.THII_1468"/>
<evidence type="ECO:0000313" key="4">
    <source>
        <dbReference type="Proteomes" id="UP000031623"/>
    </source>
</evidence>
<keyword evidence="3" id="KW-0449">Lipoprotein</keyword>
<dbReference type="HOGENOM" id="CLU_852428_0_0_6"/>
<evidence type="ECO:0000256" key="2">
    <source>
        <dbReference type="SAM" id="SignalP"/>
    </source>
</evidence>
<name>A0A090AL09_9GAMM</name>
<evidence type="ECO:0000256" key="1">
    <source>
        <dbReference type="SAM" id="MobiDB-lite"/>
    </source>
</evidence>
<evidence type="ECO:0000313" key="3">
    <source>
        <dbReference type="EMBL" id="BAP55765.1"/>
    </source>
</evidence>
<feature type="chain" id="PRO_5001852772" evidence="2">
    <location>
        <begin position="25"/>
        <end position="326"/>
    </location>
</feature>
<sequence>MKTLSHLSSGLIIGSLLFIHSVAATEQGVVVTTNPAATIAKPAEAKPAERHYVHKDPQACVNLKLNCEPGQKPFSDETGCGCLPELKIIPELKYQTLQIKEAGITIEYPKTWFQQDKDMAWSPNQQGTPLLGFKWTTVEPEQWEPDQMLPKSSDWLGPFMIDLGWERGLLYFVQIKANKDPVAKPNQSTSPDKSAESAKPNQSTPPDKPAEPAKPANNDLTPNKPVVKDEPTDLFEIHTIIPRMEAEIAYDFYARAHNLLQLKAIDAITQKFMQSVVLNSLKLYVSEDPKECKKISLDCNDNEEEFFDKDGCGCINHPQTEEVYDN</sequence>
<dbReference type="Proteomes" id="UP000031623">
    <property type="component" value="Chromosome"/>
</dbReference>
<keyword evidence="2" id="KW-0732">Signal</keyword>
<dbReference type="EMBL" id="AP014633">
    <property type="protein sequence ID" value="BAP55765.1"/>
    <property type="molecule type" value="Genomic_DNA"/>
</dbReference>
<reference evidence="3 4" key="1">
    <citation type="journal article" date="2014" name="ISME J.">
        <title>Ecophysiology of Thioploca ingrica as revealed by the complete genome sequence supplemented with proteomic evidence.</title>
        <authorList>
            <person name="Kojima H."/>
            <person name="Ogura Y."/>
            <person name="Yamamoto N."/>
            <person name="Togashi T."/>
            <person name="Mori H."/>
            <person name="Watanabe T."/>
            <person name="Nemoto F."/>
            <person name="Kurokawa K."/>
            <person name="Hayashi T."/>
            <person name="Fukui M."/>
        </authorList>
    </citation>
    <scope>NUCLEOTIDE SEQUENCE [LARGE SCALE GENOMIC DNA]</scope>
</reference>
<feature type="region of interest" description="Disordered" evidence="1">
    <location>
        <begin position="181"/>
        <end position="228"/>
    </location>
</feature>
<gene>
    <name evidence="3" type="ORF">THII_1468</name>
</gene>
<feature type="signal peptide" evidence="2">
    <location>
        <begin position="1"/>
        <end position="24"/>
    </location>
</feature>
<accession>A0A090AL09</accession>
<dbReference type="AlphaFoldDB" id="A0A090AL09"/>
<proteinExistence type="predicted"/>